<comment type="caution">
    <text evidence="5">The sequence shown here is derived from an EMBL/GenBank/DDBJ whole genome shotgun (WGS) entry which is preliminary data.</text>
</comment>
<dbReference type="Pfam" id="PF22020">
    <property type="entry name" value="RlmL_1st"/>
    <property type="match status" value="1"/>
</dbReference>
<dbReference type="Proteomes" id="UP000614424">
    <property type="component" value="Unassembled WGS sequence"/>
</dbReference>
<dbReference type="PANTHER" id="PTHR47313:SF1">
    <property type="entry name" value="RIBOSOMAL RNA LARGE SUBUNIT METHYLTRANSFERASE K_L"/>
    <property type="match status" value="1"/>
</dbReference>
<evidence type="ECO:0000256" key="3">
    <source>
        <dbReference type="PROSITE-ProRule" id="PRU00529"/>
    </source>
</evidence>
<evidence type="ECO:0000256" key="2">
    <source>
        <dbReference type="ARBA" id="ARBA00022679"/>
    </source>
</evidence>
<dbReference type="GO" id="GO:0003723">
    <property type="term" value="F:RNA binding"/>
    <property type="evidence" value="ECO:0007669"/>
    <property type="project" value="UniProtKB-UniRule"/>
</dbReference>
<gene>
    <name evidence="5" type="ORF">H8E41_01820</name>
</gene>
<dbReference type="AlphaFoldDB" id="A0A8J6ND25"/>
<dbReference type="EMBL" id="JACNJZ010000045">
    <property type="protein sequence ID" value="MBC8316614.1"/>
    <property type="molecule type" value="Genomic_DNA"/>
</dbReference>
<dbReference type="GO" id="GO:0008990">
    <property type="term" value="F:rRNA (guanine-N2-)-methyltransferase activity"/>
    <property type="evidence" value="ECO:0007669"/>
    <property type="project" value="TreeGrafter"/>
</dbReference>
<reference evidence="5 6" key="1">
    <citation type="submission" date="2020-08" db="EMBL/GenBank/DDBJ databases">
        <title>Bridging the membrane lipid divide: bacteria of the FCB group superphylum have the potential to synthesize archaeal ether lipids.</title>
        <authorList>
            <person name="Villanueva L."/>
            <person name="Von Meijenfeldt F.A.B."/>
            <person name="Westbye A.B."/>
            <person name="Yadav S."/>
            <person name="Hopmans E.C."/>
            <person name="Dutilh B.E."/>
            <person name="Sinninghe Damste J.S."/>
        </authorList>
    </citation>
    <scope>NUCLEOTIDE SEQUENCE [LARGE SCALE GENOMIC DNA]</scope>
    <source>
        <strain evidence="5">NIOZ-UU47</strain>
    </source>
</reference>
<evidence type="ECO:0000256" key="1">
    <source>
        <dbReference type="ARBA" id="ARBA00022603"/>
    </source>
</evidence>
<dbReference type="Pfam" id="PF02926">
    <property type="entry name" value="THUMP"/>
    <property type="match status" value="1"/>
</dbReference>
<dbReference type="InterPro" id="IPR002052">
    <property type="entry name" value="DNA_methylase_N6_adenine_CS"/>
</dbReference>
<dbReference type="PROSITE" id="PS00092">
    <property type="entry name" value="N6_MTASE"/>
    <property type="match status" value="1"/>
</dbReference>
<dbReference type="InterPro" id="IPR000241">
    <property type="entry name" value="RlmKL-like_Mtase"/>
</dbReference>
<dbReference type="SMART" id="SM00981">
    <property type="entry name" value="THUMP"/>
    <property type="match status" value="1"/>
</dbReference>
<dbReference type="SUPFAM" id="SSF53335">
    <property type="entry name" value="S-adenosyl-L-methionine-dependent methyltransferases"/>
    <property type="match status" value="1"/>
</dbReference>
<protein>
    <submittedName>
        <fullName evidence="5">Class I SAM-dependent RNA methyltransferase</fullName>
    </submittedName>
</protein>
<sequence length="384" mass="43796">MFSYQKTNRYFAQIARGLEELGSGELAELGATDVSPAYRGIYFQADRETLYRINYHSRLCTRILAPLLLFDCHSTKYLYKTAVKMDWSQFLTTQNTFAIAATTANSNIKHSQYAGLTLKDAIADHFREKYDLRPSVDTNNPDIWFNLRIDRNKATISLDTSGGSLHRRGYRKETVEAPMQETVAAAMIRFSEWNGQQPLLDPMCGSGTILCEALMHYCNIPAAYLRTRFGFEMMPDFDEELWKKVKKDSNNKIRRPSKGLITGSDKDLQAITAAKINCSMLPHGEKITLQTKPYQDIERVENTCIITNPPYGIRMEHHQNMAGFIEKYGNFLKNRCPESTAYVYFGNPELIKDMGLKTTWKKPLMNGGLSGILTKYRLGKKHDG</sequence>
<dbReference type="PROSITE" id="PS51165">
    <property type="entry name" value="THUMP"/>
    <property type="match status" value="1"/>
</dbReference>
<keyword evidence="1 5" id="KW-0489">Methyltransferase</keyword>
<name>A0A8J6ND25_9BACT</name>
<accession>A0A8J6ND25</accession>
<keyword evidence="3" id="KW-0694">RNA-binding</keyword>
<dbReference type="PANTHER" id="PTHR47313">
    <property type="entry name" value="RIBOSOMAL RNA LARGE SUBUNIT METHYLTRANSFERASE K/L"/>
    <property type="match status" value="1"/>
</dbReference>
<dbReference type="InterPro" id="IPR029063">
    <property type="entry name" value="SAM-dependent_MTases_sf"/>
</dbReference>
<dbReference type="Pfam" id="PF01170">
    <property type="entry name" value="UPF0020"/>
    <property type="match status" value="1"/>
</dbReference>
<evidence type="ECO:0000313" key="6">
    <source>
        <dbReference type="Proteomes" id="UP000614424"/>
    </source>
</evidence>
<dbReference type="InterPro" id="IPR004114">
    <property type="entry name" value="THUMP_dom"/>
</dbReference>
<feature type="domain" description="THUMP" evidence="4">
    <location>
        <begin position="49"/>
        <end position="160"/>
    </location>
</feature>
<proteinExistence type="predicted"/>
<dbReference type="Gene3D" id="3.40.50.150">
    <property type="entry name" value="Vaccinia Virus protein VP39"/>
    <property type="match status" value="1"/>
</dbReference>
<evidence type="ECO:0000313" key="5">
    <source>
        <dbReference type="EMBL" id="MBC8316614.1"/>
    </source>
</evidence>
<dbReference type="Gene3D" id="3.30.2130.30">
    <property type="match status" value="1"/>
</dbReference>
<organism evidence="5 6">
    <name type="scientific">Candidatus Desulfobia pelagia</name>
    <dbReference type="NCBI Taxonomy" id="2841692"/>
    <lineage>
        <taxon>Bacteria</taxon>
        <taxon>Pseudomonadati</taxon>
        <taxon>Thermodesulfobacteriota</taxon>
        <taxon>Desulfobulbia</taxon>
        <taxon>Desulfobulbales</taxon>
        <taxon>Desulfobulbaceae</taxon>
        <taxon>Candidatus Desulfobia</taxon>
    </lineage>
</organism>
<keyword evidence="2" id="KW-0808">Transferase</keyword>
<evidence type="ECO:0000259" key="4">
    <source>
        <dbReference type="PROSITE" id="PS51165"/>
    </source>
</evidence>
<dbReference type="InterPro" id="IPR054170">
    <property type="entry name" value="RlmL_1st"/>
</dbReference>
<dbReference type="CDD" id="cd11715">
    <property type="entry name" value="THUMP_AdoMetMT"/>
    <property type="match status" value="1"/>
</dbReference>
<dbReference type="GO" id="GO:0070043">
    <property type="term" value="F:rRNA (guanine-N7-)-methyltransferase activity"/>
    <property type="evidence" value="ECO:0007669"/>
    <property type="project" value="TreeGrafter"/>
</dbReference>